<dbReference type="EMBL" id="JAINWA010000003">
    <property type="protein sequence ID" value="MCD1655707.1"/>
    <property type="molecule type" value="Genomic_DNA"/>
</dbReference>
<dbReference type="RefSeq" id="WP_230757371.1">
    <property type="nucleotide sequence ID" value="NZ_JAINWA010000003.1"/>
</dbReference>
<dbReference type="AlphaFoldDB" id="A0AAE3JIW3"/>
<organism evidence="4 5">
    <name type="scientific">Teretinema zuelzerae</name>
    <dbReference type="NCBI Taxonomy" id="156"/>
    <lineage>
        <taxon>Bacteria</taxon>
        <taxon>Pseudomonadati</taxon>
        <taxon>Spirochaetota</taxon>
        <taxon>Spirochaetia</taxon>
        <taxon>Spirochaetales</taxon>
        <taxon>Treponemataceae</taxon>
        <taxon>Teretinema</taxon>
    </lineage>
</organism>
<evidence type="ECO:0000259" key="3">
    <source>
        <dbReference type="PROSITE" id="PS50801"/>
    </source>
</evidence>
<dbReference type="GO" id="GO:0043856">
    <property type="term" value="F:anti-sigma factor antagonist activity"/>
    <property type="evidence" value="ECO:0007669"/>
    <property type="project" value="InterPro"/>
</dbReference>
<comment type="similarity">
    <text evidence="1 2">Belongs to the anti-sigma-factor antagonist family.</text>
</comment>
<dbReference type="SUPFAM" id="SSF52091">
    <property type="entry name" value="SpoIIaa-like"/>
    <property type="match status" value="1"/>
</dbReference>
<keyword evidence="5" id="KW-1185">Reference proteome</keyword>
<dbReference type="PANTHER" id="PTHR33495:SF2">
    <property type="entry name" value="ANTI-SIGMA FACTOR ANTAGONIST TM_1081-RELATED"/>
    <property type="match status" value="1"/>
</dbReference>
<evidence type="ECO:0000313" key="4">
    <source>
        <dbReference type="EMBL" id="MCD1655707.1"/>
    </source>
</evidence>
<dbReference type="NCBIfam" id="TIGR00377">
    <property type="entry name" value="ant_ant_sig"/>
    <property type="match status" value="1"/>
</dbReference>
<dbReference type="PROSITE" id="PS50801">
    <property type="entry name" value="STAS"/>
    <property type="match status" value="1"/>
</dbReference>
<accession>A0AAE3JIW3</accession>
<dbReference type="Gene3D" id="3.30.750.24">
    <property type="entry name" value="STAS domain"/>
    <property type="match status" value="1"/>
</dbReference>
<dbReference type="InterPro" id="IPR003658">
    <property type="entry name" value="Anti-sigma_ant"/>
</dbReference>
<dbReference type="InterPro" id="IPR002645">
    <property type="entry name" value="STAS_dom"/>
</dbReference>
<reference evidence="4" key="1">
    <citation type="submission" date="2021-08" db="EMBL/GenBank/DDBJ databases">
        <title>Comparative analyses of Brucepasteria parasyntrophica and Teretinema zuelzerae.</title>
        <authorList>
            <person name="Song Y."/>
            <person name="Brune A."/>
        </authorList>
    </citation>
    <scope>NUCLEOTIDE SEQUENCE</scope>
    <source>
        <strain evidence="4">DSM 1903</strain>
    </source>
</reference>
<comment type="caution">
    <text evidence="4">The sequence shown here is derived from an EMBL/GenBank/DDBJ whole genome shotgun (WGS) entry which is preliminary data.</text>
</comment>
<dbReference type="InterPro" id="IPR036513">
    <property type="entry name" value="STAS_dom_sf"/>
</dbReference>
<sequence length="115" mass="12917">MEITTERRQDIVICRLEGELDMYEAPNLHAKYKTMIERERAKGIILDLAKLTYLDSSGIGVLFQLYSDAKTKQTPFCLSGAAGMVQQLFKLSRMAAILPLQPDVLAALDAIRRQS</sequence>
<evidence type="ECO:0000256" key="1">
    <source>
        <dbReference type="ARBA" id="ARBA00009013"/>
    </source>
</evidence>
<proteinExistence type="inferred from homology"/>
<feature type="domain" description="STAS" evidence="3">
    <location>
        <begin position="1"/>
        <end position="111"/>
    </location>
</feature>
<gene>
    <name evidence="4" type="ORF">K7J14_13500</name>
</gene>
<dbReference type="CDD" id="cd07043">
    <property type="entry name" value="STAS_anti-anti-sigma_factors"/>
    <property type="match status" value="1"/>
</dbReference>
<protein>
    <recommendedName>
        <fullName evidence="2">Anti-sigma factor antagonist</fullName>
    </recommendedName>
</protein>
<dbReference type="Pfam" id="PF01740">
    <property type="entry name" value="STAS"/>
    <property type="match status" value="1"/>
</dbReference>
<dbReference type="Proteomes" id="UP001198163">
    <property type="component" value="Unassembled WGS sequence"/>
</dbReference>
<name>A0AAE3JIW3_9SPIR</name>
<evidence type="ECO:0000256" key="2">
    <source>
        <dbReference type="RuleBase" id="RU003749"/>
    </source>
</evidence>
<dbReference type="PANTHER" id="PTHR33495">
    <property type="entry name" value="ANTI-SIGMA FACTOR ANTAGONIST TM_1081-RELATED-RELATED"/>
    <property type="match status" value="1"/>
</dbReference>
<evidence type="ECO:0000313" key="5">
    <source>
        <dbReference type="Proteomes" id="UP001198163"/>
    </source>
</evidence>